<dbReference type="Pfam" id="PF18451">
    <property type="entry name" value="CdiA_C"/>
    <property type="match status" value="1"/>
</dbReference>
<dbReference type="NCBIfam" id="TIGR01641">
    <property type="entry name" value="phageSPP1_gp7"/>
    <property type="match status" value="1"/>
</dbReference>
<dbReference type="KEGG" id="spg:SpyM3_1433"/>
<dbReference type="HOGENOM" id="CLU_568485_0_0_9"/>
<protein>
    <recommendedName>
        <fullName evidence="5">Phage head morphogenesis domain-containing protein</fullName>
    </recommendedName>
</protein>
<dbReference type="RefSeq" id="WP_011054877.1">
    <property type="nucleotide sequence ID" value="NC_004070.1"/>
</dbReference>
<evidence type="ECO:0000259" key="1">
    <source>
        <dbReference type="Pfam" id="PF04233"/>
    </source>
</evidence>
<dbReference type="InterPro" id="IPR040559">
    <property type="entry name" value="CdiA_C"/>
</dbReference>
<accession>A0A0H2UW63</accession>
<reference evidence="3 4" key="1">
    <citation type="journal article" date="2002" name="Proc. Natl. Acad. Sci. U.S.A.">
        <title>Genome sequence of a serotype M3 strain of group A Streptococcus: phage-encoded toxins, the high-virulence phenotype, and clone emergence.</title>
        <authorList>
            <person name="Beres S.B."/>
            <person name="Sylva G.L."/>
            <person name="Barbian K.D."/>
            <person name="Lei B."/>
            <person name="Hoff J.S."/>
            <person name="Mammarella N.D."/>
            <person name="Liu M.Y."/>
            <person name="Smoot J.C."/>
            <person name="Porcella S.F."/>
            <person name="Parkins L.D."/>
            <person name="Campbell D.S."/>
            <person name="Smith T.M."/>
            <person name="McCormick J.K."/>
            <person name="Leung D.Y."/>
            <person name="Schlievert P.M."/>
            <person name="Musser J.M."/>
        </authorList>
    </citation>
    <scope>NUCLEOTIDE SEQUENCE [LARGE SCALE GENOMIC DNA]</scope>
    <source>
        <strain evidence="4">ATCC BAA-595 / MGAS315</strain>
    </source>
</reference>
<dbReference type="AlphaFoldDB" id="A0A0H2UW63"/>
<dbReference type="EMBL" id="AE014074">
    <property type="protein sequence ID" value="AAM80040.1"/>
    <property type="molecule type" value="Genomic_DNA"/>
</dbReference>
<evidence type="ECO:0000259" key="2">
    <source>
        <dbReference type="Pfam" id="PF18451"/>
    </source>
</evidence>
<feature type="domain" description="Phage head morphogenesis" evidence="1">
    <location>
        <begin position="193"/>
        <end position="301"/>
    </location>
</feature>
<dbReference type="Proteomes" id="UP000000564">
    <property type="component" value="Chromosome"/>
</dbReference>
<evidence type="ECO:0000313" key="4">
    <source>
        <dbReference type="Proteomes" id="UP000000564"/>
    </source>
</evidence>
<sequence>MLVVKKNQRQKSLNYWQKRQEDILSYLDRTDLDVFSELQKLYNEQAFELQKELFDFYTKYSEENKMTYQDVVKKLRHEDLSDYVANANKYRKQAEKDPELLKRLNEQYVSARATRMDALNLELVYRAGILKGVLDSAFENHLKKVASYAYKKAMGGRSGTINGPVLEELVRTPFDGYNYSEQLWGNTDNLVKNLQKRLKQGFVRGEHPRAMARDLAKRFNVANHRAETLIRTDGTMVINNATARRYLNAGLKYYRDLVRLDDRTTEICRTIAKENKRKLLSELKPGINVAPYHFNCRTTIIPDEDELSIEVEPIDDKSTKYFKDVTSDWIDGNEHKPQLSLLNEYVKNGTPYKVDGHSVVLDHSNYEYRVANWLSKKTGLQVDMVPRVNSPEHIKTPDYLVDVAPFDLKEITGSGKNVIDGNLRKAKKQATNIIFDITKTPLSFEEIMGQLEHIYMIDRRGLDISIIKNKDEVLAVLEKEGG</sequence>
<name>A0A0H2UW63_STRP3</name>
<dbReference type="Pfam" id="PF04233">
    <property type="entry name" value="Phage_Mu_F"/>
    <property type="match status" value="1"/>
</dbReference>
<dbReference type="Gene3D" id="3.40.1350.120">
    <property type="match status" value="1"/>
</dbReference>
<evidence type="ECO:0000313" key="3">
    <source>
        <dbReference type="EMBL" id="AAM80040.1"/>
    </source>
</evidence>
<proteinExistence type="predicted"/>
<feature type="domain" description="tRNA nuclease CdiA C-terminal" evidence="2">
    <location>
        <begin position="395"/>
        <end position="472"/>
    </location>
</feature>
<gene>
    <name evidence="3" type="ordered locus">SpyM3_1433</name>
</gene>
<evidence type="ECO:0008006" key="5">
    <source>
        <dbReference type="Google" id="ProtNLM"/>
    </source>
</evidence>
<organism evidence="3 4">
    <name type="scientific">Streptococcus pyogenes serotype M3 (strain ATCC BAA-595 / MGAS315)</name>
    <dbReference type="NCBI Taxonomy" id="198466"/>
    <lineage>
        <taxon>Bacteria</taxon>
        <taxon>Bacillati</taxon>
        <taxon>Bacillota</taxon>
        <taxon>Bacilli</taxon>
        <taxon>Lactobacillales</taxon>
        <taxon>Streptococcaceae</taxon>
        <taxon>Streptococcus</taxon>
    </lineage>
</organism>
<dbReference type="InterPro" id="IPR006528">
    <property type="entry name" value="Phage_head_morphogenesis_dom"/>
</dbReference>